<dbReference type="SUPFAM" id="SSF54897">
    <property type="entry name" value="Protease propeptides/inhibitors"/>
    <property type="match status" value="1"/>
</dbReference>
<dbReference type="Gene3D" id="3.40.50.200">
    <property type="entry name" value="Peptidase S8/S53 domain"/>
    <property type="match status" value="1"/>
</dbReference>
<dbReference type="InterPro" id="IPR050131">
    <property type="entry name" value="Peptidase_S8_subtilisin-like"/>
</dbReference>
<dbReference type="InterPro" id="IPR010259">
    <property type="entry name" value="S8pro/Inhibitor_I9"/>
</dbReference>
<sequence length="267" mass="28628">MKLRHQCNEKPQASAHIQHSSVSIQNDEYSSLTLVLAALLPAVLASPTPVSQQFKSEVIPGKYIITLKEDVAVRDVSSHLNWVSDVHRRSLNECTTVGIENTYNIRTWNAYAGEFNDETIQRFKDNTGGRICFLLRDTSAGANTYAYTVGGGVLSTHNQFSGRATLGYNIVDGSHVDTLGHGTHVTGIIGVSTYGKLISVMVLSGSTRTSSTILANYNWAVNDITSKSRQASSAISLSLSAGIDIFAPGVGVLSSYIGSNTATQSLN</sequence>
<accession>A0ABR2Y215</accession>
<evidence type="ECO:0000256" key="3">
    <source>
        <dbReference type="ARBA" id="ARBA00022825"/>
    </source>
</evidence>
<dbReference type="SUPFAM" id="SSF52743">
    <property type="entry name" value="Subtilisin-like"/>
    <property type="match status" value="1"/>
</dbReference>
<feature type="domain" description="Inhibitor I9" evidence="5">
    <location>
        <begin position="62"/>
        <end position="125"/>
    </location>
</feature>
<evidence type="ECO:0000256" key="4">
    <source>
        <dbReference type="PROSITE-ProRule" id="PRU01240"/>
    </source>
</evidence>
<dbReference type="EMBL" id="JARVKM010000007">
    <property type="protein sequence ID" value="KAK9780126.1"/>
    <property type="molecule type" value="Genomic_DNA"/>
</dbReference>
<protein>
    <submittedName>
        <fullName evidence="6">Subtilase</fullName>
    </submittedName>
</protein>
<dbReference type="Pfam" id="PF05922">
    <property type="entry name" value="Inhibitor_I9"/>
    <property type="match status" value="1"/>
</dbReference>
<comment type="similarity">
    <text evidence="1 4">Belongs to the peptidase S8 family.</text>
</comment>
<comment type="caution">
    <text evidence="6">The sequence shown here is derived from an EMBL/GenBank/DDBJ whole genome shotgun (WGS) entry which is preliminary data.</text>
</comment>
<keyword evidence="3" id="KW-0720">Serine protease</keyword>
<organism evidence="6 7">
    <name type="scientific">Seiridium cardinale</name>
    <dbReference type="NCBI Taxonomy" id="138064"/>
    <lineage>
        <taxon>Eukaryota</taxon>
        <taxon>Fungi</taxon>
        <taxon>Dikarya</taxon>
        <taxon>Ascomycota</taxon>
        <taxon>Pezizomycotina</taxon>
        <taxon>Sordariomycetes</taxon>
        <taxon>Xylariomycetidae</taxon>
        <taxon>Amphisphaeriales</taxon>
        <taxon>Sporocadaceae</taxon>
        <taxon>Seiridium</taxon>
    </lineage>
</organism>
<dbReference type="Proteomes" id="UP001465668">
    <property type="component" value="Unassembled WGS sequence"/>
</dbReference>
<dbReference type="InterPro" id="IPR036852">
    <property type="entry name" value="Peptidase_S8/S53_dom_sf"/>
</dbReference>
<reference evidence="6 7" key="1">
    <citation type="submission" date="2024-02" db="EMBL/GenBank/DDBJ databases">
        <title>First draft genome assembly of two strains of Seiridium cardinale.</title>
        <authorList>
            <person name="Emiliani G."/>
            <person name="Scali E."/>
        </authorList>
    </citation>
    <scope>NUCLEOTIDE SEQUENCE [LARGE SCALE GENOMIC DNA]</scope>
    <source>
        <strain evidence="6 7">BM-138-000479</strain>
    </source>
</reference>
<evidence type="ECO:0000259" key="5">
    <source>
        <dbReference type="Pfam" id="PF05922"/>
    </source>
</evidence>
<dbReference type="Gene3D" id="3.30.70.80">
    <property type="entry name" value="Peptidase S8 propeptide/proteinase inhibitor I9"/>
    <property type="match status" value="1"/>
</dbReference>
<comment type="caution">
    <text evidence="4">Lacks conserved residue(s) required for the propagation of feature annotation.</text>
</comment>
<keyword evidence="2" id="KW-0645">Protease</keyword>
<gene>
    <name evidence="6" type="ORF">SCAR479_02763</name>
</gene>
<keyword evidence="3" id="KW-0378">Hydrolase</keyword>
<evidence type="ECO:0000313" key="7">
    <source>
        <dbReference type="Proteomes" id="UP001465668"/>
    </source>
</evidence>
<dbReference type="PANTHER" id="PTHR43806">
    <property type="entry name" value="PEPTIDASE S8"/>
    <property type="match status" value="1"/>
</dbReference>
<keyword evidence="7" id="KW-1185">Reference proteome</keyword>
<name>A0ABR2Y215_9PEZI</name>
<proteinExistence type="inferred from homology"/>
<evidence type="ECO:0000313" key="6">
    <source>
        <dbReference type="EMBL" id="KAK9780126.1"/>
    </source>
</evidence>
<evidence type="ECO:0000256" key="2">
    <source>
        <dbReference type="ARBA" id="ARBA00022670"/>
    </source>
</evidence>
<dbReference type="InterPro" id="IPR037045">
    <property type="entry name" value="S8pro/Inhibitor_I9_sf"/>
</dbReference>
<evidence type="ECO:0000256" key="1">
    <source>
        <dbReference type="ARBA" id="ARBA00011073"/>
    </source>
</evidence>
<dbReference type="PANTHER" id="PTHR43806:SF58">
    <property type="entry name" value="ALKALINE PROTEASE 1-RELATED"/>
    <property type="match status" value="1"/>
</dbReference>
<dbReference type="PROSITE" id="PS51892">
    <property type="entry name" value="SUBTILASE"/>
    <property type="match status" value="1"/>
</dbReference>